<proteinExistence type="predicted"/>
<reference evidence="3 4" key="1">
    <citation type="submission" date="2020-09" db="EMBL/GenBank/DDBJ databases">
        <title>Actinomycete isolated from the Camponotus japonicus Mayr.</title>
        <authorList>
            <person name="Gong X."/>
        </authorList>
    </citation>
    <scope>NUCLEOTIDE SEQUENCE [LARGE SCALE GENOMIC DNA]</scope>
    <source>
        <strain evidence="3 4">2C-HV3</strain>
    </source>
</reference>
<comment type="caution">
    <text evidence="3">The sequence shown here is derived from an EMBL/GenBank/DDBJ whole genome shotgun (WGS) entry which is preliminary data.</text>
</comment>
<feature type="transmembrane region" description="Helical" evidence="1">
    <location>
        <begin position="508"/>
        <end position="527"/>
    </location>
</feature>
<gene>
    <name evidence="3" type="ORF">IEQ31_26060</name>
</gene>
<sequence length="908" mass="98312">MGAMWLRVAESRWMRMGVVLLTSAGALLVFTPVVRAMASSSDGEFNRWVGWANILALPIGFAGLALAALGWLLRPRRLSADDLDGVADVLAEGMLHAYLDGLKQMIGGDVGDAIRLSLLSDEPAPRWRSSPLIVFGDDRSRNAGDLSTIHTYFRALDRPRLAVLGPAGSGKTVLLTVLAIHLLKSRLTPSADGDRIHPRDGHIPYRLPIASYDPEAGDISAWIAGRLAEEFRLSTPVARELVRTGRILPMLDGLDELDSPATDRRVSRTIERVNDYVADELRGVVLASQPAAYENTTRRLDGERSIRIMALDAGAIHEYLRVRFGGRDALQNEWSRVIDGLDHERGTMLRTPLWLSIAVRAFAEVPRTLGDSGTAAGLRSLLVDGFVRLACQGSRYSEADVGRWLRTLAEQTILQRRQGGRGPEISPARIWTIAGAWLPRLLHGVLALVIVVPLVWISVLPLMAAPAGVVVVSVGLSVGALVVAGTLRAETPVRYLRDPLSILRRVPIRVTASVLILVTGAVALLWLLGWPSLSFAVVTLLCLTALTALFADVDETAPVSIRTAMRNEVIVGVLVTLLPILVMGFGGSFVLRWALGFGAEYREVKAVVAVGFLIGITSGIWFTRTTVRYAVALAIQAFQRRLPMRLGAFLDWAVLAGIMRTTAGSAYQFRHGELRQYFLTAAPGEPAAAVPRAAVRASARLVLSASVLGSALVSALVVSAVLNSLLSVGEPSRAANPLAFVTTKAAECDGLRWKVPGRPEWEAADSERELRAWLDRNGAVDKGTTEITVVVRGLIPQAAVLEDIRPLIVSRRPPMRGSTVGCEGFVEAAAMGETPVSDLVADLDGSTPRFLPSTEVFSVRNSETLTMRLRVRTTTCDCSWRIEVRWVSAGKQGVTVLDDHGRPFRTTA</sequence>
<dbReference type="Proteomes" id="UP000653231">
    <property type="component" value="Unassembled WGS sequence"/>
</dbReference>
<feature type="transmembrane region" description="Helical" evidence="1">
    <location>
        <begin position="701"/>
        <end position="726"/>
    </location>
</feature>
<name>A0ABR8L6U1_9ACTN</name>
<keyword evidence="1" id="KW-1133">Transmembrane helix</keyword>
<dbReference type="Gene3D" id="3.40.50.300">
    <property type="entry name" value="P-loop containing nucleotide triphosphate hydrolases"/>
    <property type="match status" value="1"/>
</dbReference>
<feature type="transmembrane region" description="Helical" evidence="1">
    <location>
        <begin position="571"/>
        <end position="594"/>
    </location>
</feature>
<evidence type="ECO:0000259" key="2">
    <source>
        <dbReference type="PROSITE" id="PS50837"/>
    </source>
</evidence>
<feature type="transmembrane region" description="Helical" evidence="1">
    <location>
        <begin position="48"/>
        <end position="73"/>
    </location>
</feature>
<dbReference type="SUPFAM" id="SSF52540">
    <property type="entry name" value="P-loop containing nucleoside triphosphate hydrolases"/>
    <property type="match status" value="1"/>
</dbReference>
<evidence type="ECO:0000256" key="1">
    <source>
        <dbReference type="SAM" id="Phobius"/>
    </source>
</evidence>
<accession>A0ABR8L6U1</accession>
<evidence type="ECO:0000313" key="3">
    <source>
        <dbReference type="EMBL" id="MBD3146630.1"/>
    </source>
</evidence>
<organism evidence="3 4">
    <name type="scientific">Microbispora bryophytorum subsp. camponoti</name>
    <dbReference type="NCBI Taxonomy" id="1677852"/>
    <lineage>
        <taxon>Bacteria</taxon>
        <taxon>Bacillati</taxon>
        <taxon>Actinomycetota</taxon>
        <taxon>Actinomycetes</taxon>
        <taxon>Streptosporangiales</taxon>
        <taxon>Streptosporangiaceae</taxon>
        <taxon>Microbispora</taxon>
    </lineage>
</organism>
<dbReference type="InterPro" id="IPR027417">
    <property type="entry name" value="P-loop_NTPase"/>
</dbReference>
<feature type="transmembrane region" description="Helical" evidence="1">
    <location>
        <begin position="533"/>
        <end position="551"/>
    </location>
</feature>
<feature type="transmembrane region" description="Helical" evidence="1">
    <location>
        <begin position="465"/>
        <end position="487"/>
    </location>
</feature>
<dbReference type="PROSITE" id="PS50837">
    <property type="entry name" value="NACHT"/>
    <property type="match status" value="1"/>
</dbReference>
<evidence type="ECO:0000313" key="4">
    <source>
        <dbReference type="Proteomes" id="UP000653231"/>
    </source>
</evidence>
<feature type="transmembrane region" description="Helical" evidence="1">
    <location>
        <begin position="441"/>
        <end position="459"/>
    </location>
</feature>
<keyword evidence="4" id="KW-1185">Reference proteome</keyword>
<keyword evidence="1" id="KW-0472">Membrane</keyword>
<protein>
    <recommendedName>
        <fullName evidence="2">NACHT domain-containing protein</fullName>
    </recommendedName>
</protein>
<feature type="domain" description="NACHT" evidence="2">
    <location>
        <begin position="159"/>
        <end position="257"/>
    </location>
</feature>
<dbReference type="EMBL" id="JACXRZ010000022">
    <property type="protein sequence ID" value="MBD3146630.1"/>
    <property type="molecule type" value="Genomic_DNA"/>
</dbReference>
<dbReference type="InterPro" id="IPR007111">
    <property type="entry name" value="NACHT_NTPase"/>
</dbReference>
<keyword evidence="1" id="KW-0812">Transmembrane</keyword>
<feature type="transmembrane region" description="Helical" evidence="1">
    <location>
        <begin position="606"/>
        <end position="627"/>
    </location>
</feature>
<dbReference type="RefSeq" id="WP_191053925.1">
    <property type="nucleotide sequence ID" value="NZ_JACXRZ010000022.1"/>
</dbReference>